<dbReference type="OrthoDB" id="270350at2759"/>
<reference evidence="4" key="2">
    <citation type="submission" date="2011-01" db="EMBL/GenBank/DDBJ databases">
        <authorList>
            <person name="Zhao B.P."/>
            <person name="Ren Z.A."/>
            <person name="Li C.D."/>
        </authorList>
    </citation>
    <scope>NUCLEOTIDE SEQUENCE</scope>
    <source>
        <strain evidence="4">BPK282A1</strain>
    </source>
</reference>
<evidence type="ECO:0000256" key="2">
    <source>
        <dbReference type="SAM" id="MobiDB-lite"/>
    </source>
</evidence>
<evidence type="ECO:0000313" key="5">
    <source>
        <dbReference type="EMBL" id="TPP44632.1"/>
    </source>
</evidence>
<dbReference type="EMBL" id="CP029534">
    <property type="protein sequence ID" value="AYU83177.1"/>
    <property type="molecule type" value="Genomic_DNA"/>
</dbReference>
<reference evidence="4 6" key="1">
    <citation type="journal article" date="2011" name="Genome Res.">
        <title>Whole genome sequencing of multiple Leishmania donovani clinical isolates provides insights into population structure and mechanisms of drug resistance.</title>
        <authorList>
            <person name="Downing T."/>
            <person name="Imamura H."/>
            <person name="Decuypere S."/>
            <person name="Clark T.G."/>
            <person name="Coombs G.H."/>
            <person name="Cotton J.A."/>
            <person name="Hilley J.D."/>
            <person name="de Doncker S."/>
            <person name="Maes I."/>
            <person name="Mottram J.C."/>
            <person name="Quail M.A."/>
            <person name="Rijal S."/>
            <person name="Sanders M."/>
            <person name="Schonian G."/>
            <person name="Stark O."/>
            <person name="Sundar S."/>
            <person name="Vanaerschot M."/>
            <person name="Hertz-Fowler C."/>
            <person name="Dujardin J.C."/>
            <person name="Berriman M."/>
        </authorList>
    </citation>
    <scope>NUCLEOTIDE SEQUENCE [LARGE SCALE GENOMIC DNA]</scope>
    <source>
        <strain evidence="4 6">BPK282A1</strain>
    </source>
</reference>
<sequence length="440" mass="50651">MELATMDPVAQQELQRMTRAIEEYAARLDSLGAELETIEQQNRNDEVSRQIQQYNEATVAPQEIAAEDAMDNIVRLQNQLKIVQRRNQLLARENAMQEKLLRERANKLHSTHKELDMVMAATGWYGGKRDVQFSRIERERADIHDMSLVEASLRADIKSSKVTIARLEKTVLALSAKVLENEERRTRYMQLCNDCRVREKECNELQAKAQRMAADNNKLQLVVKTESDSTLVENSIACMESDREFLSDAVQDMKMACRRQENVIKAQLTREQQLQRRLDTVTKSLNEMRLAREFERNVAKSALVPSASREEPEDVSEVLPQDEYIPVDTFRLLYKNNEMMRTNVARKNMLVLEKESVVQSMEARLMQHVEKHNEVARFDDSIHISGEASVRAAKRNLDAEENKLVRQIEELRASNNQMRAAIAKKAAPTQARKAASGRRK</sequence>
<dbReference type="KEGG" id="ldo:LDBPK_353770"/>
<dbReference type="VEuPathDB" id="TriTrypDB:LDHU3_35.4930"/>
<reference evidence="8" key="6">
    <citation type="submission" date="2019-02" db="EMBL/GenBank/DDBJ databases">
        <title>FDA dAtabase for Regulatory Grade micrObial Sequences (FDA-ARGOS): Supporting development and validation of Infectious Disease Dx tests.</title>
        <authorList>
            <person name="Duncan R."/>
            <person name="Fisher C."/>
            <person name="Tallon L."/>
            <person name="Sadzewicz L."/>
            <person name="Sengamalay N."/>
            <person name="Ott S."/>
            <person name="Godinez A."/>
            <person name="Nagaraj S."/>
            <person name="Vavikolanu K."/>
            <person name="Nadendla S."/>
            <person name="Aluvathingal J."/>
            <person name="Sichtig H."/>
        </authorList>
    </citation>
    <scope>NUCLEOTIDE SEQUENCE [LARGE SCALE GENOMIC DNA]</scope>
    <source>
        <strain evidence="8">FDAARGOS_361</strain>
    </source>
</reference>
<evidence type="ECO:0000313" key="8">
    <source>
        <dbReference type="Proteomes" id="UP000318447"/>
    </source>
</evidence>
<dbReference type="OMA" id="NDCRVRE"/>
<dbReference type="Proteomes" id="UP000318447">
    <property type="component" value="Unassembled WGS sequence"/>
</dbReference>
<evidence type="ECO:0000313" key="3">
    <source>
        <dbReference type="EMBL" id="AYU83177.1"/>
    </source>
</evidence>
<organism evidence="3 7">
    <name type="scientific">Leishmania donovani</name>
    <dbReference type="NCBI Taxonomy" id="5661"/>
    <lineage>
        <taxon>Eukaryota</taxon>
        <taxon>Discoba</taxon>
        <taxon>Euglenozoa</taxon>
        <taxon>Kinetoplastea</taxon>
        <taxon>Metakinetoplastina</taxon>
        <taxon>Trypanosomatida</taxon>
        <taxon>Trypanosomatidae</taxon>
        <taxon>Leishmaniinae</taxon>
        <taxon>Leishmania</taxon>
    </lineage>
</organism>
<feature type="coiled-coil region" evidence="1">
    <location>
        <begin position="390"/>
        <end position="421"/>
    </location>
</feature>
<gene>
    <name evidence="5" type="ORF">CGC21_7325</name>
    <name evidence="4" type="ORF">LDBPK_353770</name>
    <name evidence="3" type="ORF">LdCL_350042700</name>
</gene>
<evidence type="ECO:0000256" key="1">
    <source>
        <dbReference type="SAM" id="Coils"/>
    </source>
</evidence>
<evidence type="ECO:0000313" key="7">
    <source>
        <dbReference type="Proteomes" id="UP000274082"/>
    </source>
</evidence>
<dbReference type="Proteomes" id="UP000008980">
    <property type="component" value="Chromosome 35"/>
</dbReference>
<accession>A0A3Q8IFE4</accession>
<reference evidence="5" key="5">
    <citation type="submission" date="2019-02" db="EMBL/GenBank/DDBJ databases">
        <title>FDA dAtabase for Regulatory Grade micrObial Sequences (FDA-ARGOS): Supporting development and validation of Infectious Disease Dx tests.</title>
        <authorList>
            <person name="Duncan R."/>
            <person name="Fisher C."/>
            <person name="Tallon L.J."/>
            <person name="Sadzewicz L."/>
            <person name="Sengamalay N."/>
            <person name="Ott S."/>
            <person name="Godinez A."/>
            <person name="Nagaraj S."/>
            <person name="Nadendla S."/>
            <person name="Sichtig H."/>
        </authorList>
    </citation>
    <scope>NUCLEOTIDE SEQUENCE</scope>
    <source>
        <strain evidence="5">FDAARGOS_361</strain>
    </source>
</reference>
<dbReference type="VEuPathDB" id="TriTrypDB:LdBPK_353770.1"/>
<protein>
    <submittedName>
        <fullName evidence="3">Uncharacterized protein</fullName>
    </submittedName>
</protein>
<dbReference type="VEuPathDB" id="TriTrypDB:LdCL_350042700"/>
<keyword evidence="1" id="KW-0175">Coiled coil</keyword>
<feature type="coiled-coil region" evidence="1">
    <location>
        <begin position="164"/>
        <end position="222"/>
    </location>
</feature>
<reference evidence="6" key="3">
    <citation type="submission" date="2011-02" db="EMBL/GenBank/DDBJ databases">
        <title>Whole genome sequencing of Leishmania donovani clinical lines reveals dynamic variation related to drug resistance.</title>
        <authorList>
            <person name="Downing T."/>
            <person name="Imamura H."/>
            <person name="Sanders M."/>
            <person name="Decuypere S."/>
            <person name="Hertz-Fowler C."/>
            <person name="Clark T.G."/>
            <person name="Rijal S."/>
            <person name="Sundar S."/>
            <person name="Quail M.A."/>
            <person name="De Doncker S."/>
            <person name="Maes I."/>
            <person name="Vanaerschot M."/>
            <person name="Stark O."/>
            <person name="Schonian G."/>
            <person name="Dujardin J.C."/>
            <person name="Berriman M."/>
        </authorList>
    </citation>
    <scope>NUCLEOTIDE SEQUENCE [LARGE SCALE GENOMIC DNA]</scope>
    <source>
        <strain evidence="6">BPK282A1</strain>
    </source>
</reference>
<dbReference type="EMBL" id="FR799622">
    <property type="protein sequence ID" value="CBZ38277.1"/>
    <property type="molecule type" value="Genomic_DNA"/>
</dbReference>
<dbReference type="AlphaFoldDB" id="A0A3Q8IFE4"/>
<proteinExistence type="predicted"/>
<dbReference type="GeneID" id="13387834"/>
<dbReference type="RefSeq" id="XP_003864957.1">
    <property type="nucleotide sequence ID" value="XM_003864909.1"/>
</dbReference>
<dbReference type="Proteomes" id="UP000274082">
    <property type="component" value="Chromosome 35"/>
</dbReference>
<feature type="coiled-coil region" evidence="1">
    <location>
        <begin position="14"/>
        <end position="93"/>
    </location>
</feature>
<feature type="region of interest" description="Disordered" evidence="2">
    <location>
        <begin position="421"/>
        <end position="440"/>
    </location>
</feature>
<dbReference type="EMBL" id="RHLC01000003">
    <property type="protein sequence ID" value="TPP44632.1"/>
    <property type="molecule type" value="Genomic_DNA"/>
</dbReference>
<name>A0A3Q8IFE4_LEIDO</name>
<evidence type="ECO:0000313" key="4">
    <source>
        <dbReference type="EMBL" id="CBZ38277.1"/>
    </source>
</evidence>
<evidence type="ECO:0000313" key="6">
    <source>
        <dbReference type="Proteomes" id="UP000008980"/>
    </source>
</evidence>
<accession>E9BSP8</accession>
<reference evidence="3 7" key="4">
    <citation type="journal article" date="2018" name="Sci. Rep.">
        <title>A complete Leishmania donovani reference genome identifies novel genetic variations associated with virulence.</title>
        <authorList>
            <person name="Lypaczewski P."/>
            <person name="Hoshizaki J."/>
            <person name="Zhang W.-W."/>
            <person name="McCall L.-I."/>
            <person name="Torcivia-Rodriguez J."/>
            <person name="Simonyan V."/>
            <person name="Kaur A."/>
            <person name="Dewar K."/>
            <person name="Matlashewski G."/>
        </authorList>
    </citation>
    <scope>NUCLEOTIDE SEQUENCE [LARGE SCALE GENOMIC DNA]</scope>
    <source>
        <strain evidence="3 7">LdCL</strain>
    </source>
</reference>
<keyword evidence="7" id="KW-1185">Reference proteome</keyword>